<dbReference type="InterPro" id="IPR011991">
    <property type="entry name" value="ArsR-like_HTH"/>
</dbReference>
<dbReference type="SMART" id="SM00344">
    <property type="entry name" value="HTH_ASNC"/>
    <property type="match status" value="1"/>
</dbReference>
<comment type="caution">
    <text evidence="5">The sequence shown here is derived from an EMBL/GenBank/DDBJ whole genome shotgun (WGS) entry which is preliminary data.</text>
</comment>
<dbReference type="RefSeq" id="WP_068430035.1">
    <property type="nucleotide sequence ID" value="NZ_LVHI01000032.1"/>
</dbReference>
<dbReference type="SUPFAM" id="SSF54909">
    <property type="entry name" value="Dimeric alpha+beta barrel"/>
    <property type="match status" value="1"/>
</dbReference>
<keyword evidence="1" id="KW-0805">Transcription regulation</keyword>
<dbReference type="Proteomes" id="UP000077519">
    <property type="component" value="Unassembled WGS sequence"/>
</dbReference>
<dbReference type="PANTHER" id="PTHR30154">
    <property type="entry name" value="LEUCINE-RESPONSIVE REGULATORY PROTEIN"/>
    <property type="match status" value="1"/>
</dbReference>
<dbReference type="GO" id="GO:0043200">
    <property type="term" value="P:response to amino acid"/>
    <property type="evidence" value="ECO:0007669"/>
    <property type="project" value="TreeGrafter"/>
</dbReference>
<proteinExistence type="predicted"/>
<dbReference type="PROSITE" id="PS50956">
    <property type="entry name" value="HTH_ASNC_2"/>
    <property type="match status" value="1"/>
</dbReference>
<evidence type="ECO:0000256" key="1">
    <source>
        <dbReference type="ARBA" id="ARBA00023015"/>
    </source>
</evidence>
<accession>A0A177Y9Y8</accession>
<dbReference type="AlphaFoldDB" id="A0A177Y9Y8"/>
<evidence type="ECO:0000259" key="4">
    <source>
        <dbReference type="PROSITE" id="PS50956"/>
    </source>
</evidence>
<organism evidence="5 6">
    <name type="scientific">Rhodococcoides kyotonense</name>
    <dbReference type="NCBI Taxonomy" id="398843"/>
    <lineage>
        <taxon>Bacteria</taxon>
        <taxon>Bacillati</taxon>
        <taxon>Actinomycetota</taxon>
        <taxon>Actinomycetes</taxon>
        <taxon>Mycobacteriales</taxon>
        <taxon>Nocardiaceae</taxon>
        <taxon>Rhodococcoides</taxon>
    </lineage>
</organism>
<dbReference type="SUPFAM" id="SSF46785">
    <property type="entry name" value="Winged helix' DNA-binding domain"/>
    <property type="match status" value="1"/>
</dbReference>
<dbReference type="CDD" id="cd00090">
    <property type="entry name" value="HTH_ARSR"/>
    <property type="match status" value="1"/>
</dbReference>
<evidence type="ECO:0000256" key="3">
    <source>
        <dbReference type="ARBA" id="ARBA00023163"/>
    </source>
</evidence>
<feature type="domain" description="HTH asnC-type" evidence="4">
    <location>
        <begin position="1"/>
        <end position="62"/>
    </location>
</feature>
<dbReference type="InterPro" id="IPR036390">
    <property type="entry name" value="WH_DNA-bd_sf"/>
</dbReference>
<dbReference type="EMBL" id="LVHI01000032">
    <property type="protein sequence ID" value="OAK52009.1"/>
    <property type="molecule type" value="Genomic_DNA"/>
</dbReference>
<name>A0A177Y9Y8_9NOCA</name>
<keyword evidence="2" id="KW-0238">DNA-binding</keyword>
<evidence type="ECO:0000256" key="2">
    <source>
        <dbReference type="ARBA" id="ARBA00023125"/>
    </source>
</evidence>
<evidence type="ECO:0000313" key="6">
    <source>
        <dbReference type="Proteomes" id="UP000077519"/>
    </source>
</evidence>
<gene>
    <name evidence="5" type="ORF">A3K89_08935</name>
</gene>
<dbReference type="Pfam" id="PF01037">
    <property type="entry name" value="AsnC_trans_reg"/>
    <property type="match status" value="1"/>
</dbReference>
<dbReference type="InterPro" id="IPR011008">
    <property type="entry name" value="Dimeric_a/b-barrel"/>
</dbReference>
<keyword evidence="3" id="KW-0804">Transcription</keyword>
<keyword evidence="6" id="KW-1185">Reference proteome</keyword>
<dbReference type="Gene3D" id="3.30.70.920">
    <property type="match status" value="1"/>
</dbReference>
<dbReference type="PANTHER" id="PTHR30154:SF34">
    <property type="entry name" value="TRANSCRIPTIONAL REGULATOR AZLB"/>
    <property type="match status" value="1"/>
</dbReference>
<dbReference type="Pfam" id="PF13412">
    <property type="entry name" value="HTH_24"/>
    <property type="match status" value="1"/>
</dbReference>
<dbReference type="InterPro" id="IPR019887">
    <property type="entry name" value="Tscrpt_reg_AsnC/Lrp_C"/>
</dbReference>
<dbReference type="PRINTS" id="PR00033">
    <property type="entry name" value="HTHASNC"/>
</dbReference>
<dbReference type="Gene3D" id="1.10.10.10">
    <property type="entry name" value="Winged helix-like DNA-binding domain superfamily/Winged helix DNA-binding domain"/>
    <property type="match status" value="1"/>
</dbReference>
<dbReference type="GO" id="GO:0043565">
    <property type="term" value="F:sequence-specific DNA binding"/>
    <property type="evidence" value="ECO:0007669"/>
    <property type="project" value="InterPro"/>
</dbReference>
<dbReference type="PROSITE" id="PS00519">
    <property type="entry name" value="HTH_ASNC_1"/>
    <property type="match status" value="1"/>
</dbReference>
<dbReference type="InterPro" id="IPR019888">
    <property type="entry name" value="Tscrpt_reg_AsnC-like"/>
</dbReference>
<dbReference type="GO" id="GO:0005829">
    <property type="term" value="C:cytosol"/>
    <property type="evidence" value="ECO:0007669"/>
    <property type="project" value="TreeGrafter"/>
</dbReference>
<evidence type="ECO:0000313" key="5">
    <source>
        <dbReference type="EMBL" id="OAK52009.1"/>
    </source>
</evidence>
<dbReference type="InterPro" id="IPR019885">
    <property type="entry name" value="Tscrpt_reg_HTH_AsnC-type_CS"/>
</dbReference>
<sequence>MDSIDEHILLLLQENGRLTNQELAARVGLTPAPCLRRVRKLEDDGIITGYSAIVDRTRLGKGFEVIIHADLVAKNLATTQAFEDRIAAMPEVAELRRMFGIPDYFIRVRVADLAAYEQWLTVQLMGDKAIARVDSRITMKLIKTDAP</sequence>
<dbReference type="InterPro" id="IPR000485">
    <property type="entry name" value="AsnC-type_HTH_dom"/>
</dbReference>
<reference evidence="5 6" key="1">
    <citation type="submission" date="2016-03" db="EMBL/GenBank/DDBJ databases">
        <title>Genome sequence of Rhodococcus kyotonensis KB10.</title>
        <authorList>
            <person name="Jeong H."/>
            <person name="Hong C.E."/>
            <person name="Jo S.H."/>
            <person name="Park J.M."/>
        </authorList>
    </citation>
    <scope>NUCLEOTIDE SEQUENCE [LARGE SCALE GENOMIC DNA]</scope>
    <source>
        <strain evidence="5 6">KB10</strain>
    </source>
</reference>
<protein>
    <submittedName>
        <fullName evidence="5">ArsR family transcriptional regulator</fullName>
    </submittedName>
</protein>
<dbReference type="InterPro" id="IPR036388">
    <property type="entry name" value="WH-like_DNA-bd_sf"/>
</dbReference>